<protein>
    <submittedName>
        <fullName evidence="3">NAD-dependent epimerase/dehydratase family protein</fullName>
    </submittedName>
</protein>
<dbReference type="InterPro" id="IPR036291">
    <property type="entry name" value="NAD(P)-bd_dom_sf"/>
</dbReference>
<dbReference type="Gene3D" id="3.40.50.720">
    <property type="entry name" value="NAD(P)-binding Rossmann-like Domain"/>
    <property type="match status" value="1"/>
</dbReference>
<dbReference type="SUPFAM" id="SSF51735">
    <property type="entry name" value="NAD(P)-binding Rossmann-fold domains"/>
    <property type="match status" value="1"/>
</dbReference>
<evidence type="ECO:0000313" key="4">
    <source>
        <dbReference type="Proteomes" id="UP001597601"/>
    </source>
</evidence>
<reference evidence="4" key="1">
    <citation type="journal article" date="2019" name="Int. J. Syst. Evol. Microbiol.">
        <title>The Global Catalogue of Microorganisms (GCM) 10K type strain sequencing project: providing services to taxonomists for standard genome sequencing and annotation.</title>
        <authorList>
            <consortium name="The Broad Institute Genomics Platform"/>
            <consortium name="The Broad Institute Genome Sequencing Center for Infectious Disease"/>
            <person name="Wu L."/>
            <person name="Ma J."/>
        </authorList>
    </citation>
    <scope>NUCLEOTIDE SEQUENCE [LARGE SCALE GENOMIC DNA]</scope>
    <source>
        <strain evidence="4">KCTC 52232</strain>
    </source>
</reference>
<dbReference type="PANTHER" id="PTHR14097">
    <property type="entry name" value="OXIDOREDUCTASE HTATIP2"/>
    <property type="match status" value="1"/>
</dbReference>
<dbReference type="PANTHER" id="PTHR14097:SF8">
    <property type="entry name" value="NAD(P)-BINDING DOMAIN-CONTAINING PROTEIN"/>
    <property type="match status" value="1"/>
</dbReference>
<gene>
    <name evidence="3" type="ORF">ACFSYC_03365</name>
</gene>
<comment type="caution">
    <text evidence="3">The sequence shown here is derived from an EMBL/GenBank/DDBJ whole genome shotgun (WGS) entry which is preliminary data.</text>
</comment>
<dbReference type="InterPro" id="IPR001509">
    <property type="entry name" value="Epimerase_deHydtase"/>
</dbReference>
<dbReference type="Pfam" id="PF01370">
    <property type="entry name" value="Epimerase"/>
    <property type="match status" value="1"/>
</dbReference>
<evidence type="ECO:0000256" key="1">
    <source>
        <dbReference type="ARBA" id="ARBA00004370"/>
    </source>
</evidence>
<dbReference type="EMBL" id="JBHUON010000002">
    <property type="protein sequence ID" value="MFD2863718.1"/>
    <property type="molecule type" value="Genomic_DNA"/>
</dbReference>
<evidence type="ECO:0000313" key="3">
    <source>
        <dbReference type="EMBL" id="MFD2863718.1"/>
    </source>
</evidence>
<feature type="domain" description="NAD-dependent epimerase/dehydratase" evidence="2">
    <location>
        <begin position="5"/>
        <end position="115"/>
    </location>
</feature>
<comment type="subcellular location">
    <subcellularLocation>
        <location evidence="1">Membrane</location>
    </subcellularLocation>
</comment>
<proteinExistence type="predicted"/>
<accession>A0ABW5XM24</accession>
<evidence type="ECO:0000259" key="2">
    <source>
        <dbReference type="Pfam" id="PF01370"/>
    </source>
</evidence>
<name>A0ABW5XM24_9SPHI</name>
<organism evidence="3 4">
    <name type="scientific">Mucilaginibacter antarcticus</name>
    <dbReference type="NCBI Taxonomy" id="1855725"/>
    <lineage>
        <taxon>Bacteria</taxon>
        <taxon>Pseudomonadati</taxon>
        <taxon>Bacteroidota</taxon>
        <taxon>Sphingobacteriia</taxon>
        <taxon>Sphingobacteriales</taxon>
        <taxon>Sphingobacteriaceae</taxon>
        <taxon>Mucilaginibacter</taxon>
    </lineage>
</organism>
<dbReference type="RefSeq" id="WP_377123514.1">
    <property type="nucleotide sequence ID" value="NZ_JBHUON010000002.1"/>
</dbReference>
<sequence>MSIKVIITGATGMVGEGVLLHCLNSPEVAQVLIVNRRHYNLQHPKLSQLLVPDFMDLAAVTDKFAGYDACFFCSGVTSIGKKQDEYTRLTYDITLNFAQAVASVNPNLVFTYVSGASTDSSEKGSIMWARVKGRTENALFKLPYKKAYAFRPGIMKPVEGQQSLNGVYRWFMWLYPVVNFVSPKSTLTLHQVGQAMINCVTKGYNKPILEISDIRIVASLQ</sequence>
<dbReference type="Proteomes" id="UP001597601">
    <property type="component" value="Unassembled WGS sequence"/>
</dbReference>
<keyword evidence="4" id="KW-1185">Reference proteome</keyword>